<dbReference type="PROSITE" id="PS50003">
    <property type="entry name" value="PH_DOMAIN"/>
    <property type="match status" value="1"/>
</dbReference>
<evidence type="ECO:0000256" key="2">
    <source>
        <dbReference type="ARBA" id="ARBA00004514"/>
    </source>
</evidence>
<feature type="region of interest" description="Disordered" evidence="15">
    <location>
        <begin position="370"/>
        <end position="389"/>
    </location>
</feature>
<dbReference type="FunFam" id="2.40.160.120:FF:000001">
    <property type="entry name" value="Oxysterol-binding protein"/>
    <property type="match status" value="1"/>
</dbReference>
<evidence type="ECO:0000256" key="3">
    <source>
        <dbReference type="ARBA" id="ARBA00004586"/>
    </source>
</evidence>
<dbReference type="PROSITE" id="PS01013">
    <property type="entry name" value="OSBP"/>
    <property type="match status" value="1"/>
</dbReference>
<evidence type="ECO:0000256" key="1">
    <source>
        <dbReference type="ARBA" id="ARBA00004236"/>
    </source>
</evidence>
<proteinExistence type="inferred from homology"/>
<evidence type="ECO:0000256" key="14">
    <source>
        <dbReference type="RuleBase" id="RU003845"/>
    </source>
</evidence>
<dbReference type="GO" id="GO:0120015">
    <property type="term" value="F:sterol transfer activity"/>
    <property type="evidence" value="ECO:0007669"/>
    <property type="project" value="UniProtKB-ARBA"/>
</dbReference>
<dbReference type="GO" id="GO:0005829">
    <property type="term" value="C:cytosol"/>
    <property type="evidence" value="ECO:0007669"/>
    <property type="project" value="UniProtKB-SubCell"/>
</dbReference>
<dbReference type="GO" id="GO:0015485">
    <property type="term" value="F:cholesterol binding"/>
    <property type="evidence" value="ECO:0007669"/>
    <property type="project" value="TreeGrafter"/>
</dbReference>
<keyword evidence="11" id="KW-0446">Lipid-binding</keyword>
<comment type="similarity">
    <text evidence="4 13">Belongs to the OSBP family.</text>
</comment>
<gene>
    <name evidence="17" type="primary">Osbpl7</name>
    <name evidence="17" type="ORF">NOTPEN_R09776</name>
</gene>
<evidence type="ECO:0000256" key="13">
    <source>
        <dbReference type="RuleBase" id="RU003844"/>
    </source>
</evidence>
<evidence type="ECO:0000256" key="8">
    <source>
        <dbReference type="ARBA" id="ARBA00022553"/>
    </source>
</evidence>
<dbReference type="GO" id="GO:0006699">
    <property type="term" value="P:bile acid biosynthetic process"/>
    <property type="evidence" value="ECO:0007669"/>
    <property type="project" value="UniProtKB-ARBA"/>
</dbReference>
<organism evidence="17 18">
    <name type="scientific">Nothoprocta pentlandii</name>
    <dbReference type="NCBI Taxonomy" id="2585814"/>
    <lineage>
        <taxon>Eukaryota</taxon>
        <taxon>Metazoa</taxon>
        <taxon>Chordata</taxon>
        <taxon>Craniata</taxon>
        <taxon>Vertebrata</taxon>
        <taxon>Euteleostomi</taxon>
        <taxon>Archelosauria</taxon>
        <taxon>Archosauria</taxon>
        <taxon>Dinosauria</taxon>
        <taxon>Saurischia</taxon>
        <taxon>Theropoda</taxon>
        <taxon>Coelurosauria</taxon>
        <taxon>Aves</taxon>
        <taxon>Palaeognathae</taxon>
        <taxon>Tinamiformes</taxon>
        <taxon>Tinamidae</taxon>
        <taxon>Nothoprocta</taxon>
    </lineage>
</organism>
<dbReference type="Gene3D" id="2.30.29.30">
    <property type="entry name" value="Pleckstrin-homology domain (PH domain)/Phosphotyrosine-binding domain (PTB)"/>
    <property type="match status" value="1"/>
</dbReference>
<dbReference type="GO" id="GO:0005886">
    <property type="term" value="C:plasma membrane"/>
    <property type="evidence" value="ECO:0007669"/>
    <property type="project" value="UniProtKB-SubCell"/>
</dbReference>
<evidence type="ECO:0000256" key="12">
    <source>
        <dbReference type="ARBA" id="ARBA00023136"/>
    </source>
</evidence>
<keyword evidence="5 14" id="KW-0813">Transport</keyword>
<dbReference type="InterPro" id="IPR018494">
    <property type="entry name" value="Oxysterol-bd_CS"/>
</dbReference>
<feature type="region of interest" description="Disordered" evidence="15">
    <location>
        <begin position="147"/>
        <end position="172"/>
    </location>
</feature>
<dbReference type="InterPro" id="IPR037239">
    <property type="entry name" value="OSBP_sf"/>
</dbReference>
<feature type="non-terminal residue" evidence="17">
    <location>
        <position position="1"/>
    </location>
</feature>
<reference evidence="17 18" key="1">
    <citation type="submission" date="2019-09" db="EMBL/GenBank/DDBJ databases">
        <title>Bird 10,000 Genomes (B10K) Project - Family phase.</title>
        <authorList>
            <person name="Zhang G."/>
        </authorList>
    </citation>
    <scope>NUCLEOTIDE SEQUENCE [LARGE SCALE GENOMIC DNA]</scope>
    <source>
        <strain evidence="17">B10K-MSB-04</strain>
    </source>
</reference>
<comment type="subcellular location">
    <subcellularLocation>
        <location evidence="1">Cell membrane</location>
    </subcellularLocation>
    <subcellularLocation>
        <location evidence="2">Cytoplasm</location>
        <location evidence="2">Cytosol</location>
    </subcellularLocation>
    <subcellularLocation>
        <location evidence="3">Endoplasmic reticulum membrane</location>
    </subcellularLocation>
</comment>
<evidence type="ECO:0000256" key="6">
    <source>
        <dbReference type="ARBA" id="ARBA00022475"/>
    </source>
</evidence>
<dbReference type="InterPro" id="IPR000648">
    <property type="entry name" value="Oxysterol-bd"/>
</dbReference>
<dbReference type="CDD" id="cd13287">
    <property type="entry name" value="PH_ORP3_ORP6_ORP7"/>
    <property type="match status" value="1"/>
</dbReference>
<comment type="caution">
    <text evidence="17">The sequence shown here is derived from an EMBL/GenBank/DDBJ whole genome shotgun (WGS) entry which is preliminary data.</text>
</comment>
<evidence type="ECO:0000313" key="18">
    <source>
        <dbReference type="Proteomes" id="UP000538817"/>
    </source>
</evidence>
<evidence type="ECO:0000256" key="9">
    <source>
        <dbReference type="ARBA" id="ARBA00022824"/>
    </source>
</evidence>
<dbReference type="PANTHER" id="PTHR10972:SF85">
    <property type="entry name" value="OXYSTEROL-BINDING PROTEIN-RELATED PROTEIN 7"/>
    <property type="match status" value="1"/>
</dbReference>
<keyword evidence="9" id="KW-0256">Endoplasmic reticulum</keyword>
<evidence type="ECO:0000256" key="7">
    <source>
        <dbReference type="ARBA" id="ARBA00022490"/>
    </source>
</evidence>
<feature type="region of interest" description="Disordered" evidence="15">
    <location>
        <begin position="1"/>
        <end position="58"/>
    </location>
</feature>
<dbReference type="SUPFAM" id="SSF144000">
    <property type="entry name" value="Oxysterol-binding protein-like"/>
    <property type="match status" value="1"/>
</dbReference>
<evidence type="ECO:0000259" key="16">
    <source>
        <dbReference type="PROSITE" id="PS50003"/>
    </source>
</evidence>
<dbReference type="Proteomes" id="UP000538817">
    <property type="component" value="Unassembled WGS sequence"/>
</dbReference>
<feature type="compositionally biased region" description="Basic and acidic residues" evidence="15">
    <location>
        <begin position="375"/>
        <end position="388"/>
    </location>
</feature>
<dbReference type="Pfam" id="PF15409">
    <property type="entry name" value="PH_8"/>
    <property type="match status" value="1"/>
</dbReference>
<feature type="non-terminal residue" evidence="17">
    <location>
        <position position="685"/>
    </location>
</feature>
<keyword evidence="18" id="KW-1185">Reference proteome</keyword>
<keyword evidence="8" id="KW-0597">Phosphoprotein</keyword>
<evidence type="ECO:0000313" key="17">
    <source>
        <dbReference type="EMBL" id="NWX93876.1"/>
    </source>
</evidence>
<dbReference type="FunFam" id="2.30.29.30:FF:000011">
    <property type="entry name" value="Oxysterol-binding protein"/>
    <property type="match status" value="1"/>
</dbReference>
<dbReference type="EMBL" id="VZSG01001665">
    <property type="protein sequence ID" value="NWX93876.1"/>
    <property type="molecule type" value="Genomic_DNA"/>
</dbReference>
<evidence type="ECO:0000256" key="5">
    <source>
        <dbReference type="ARBA" id="ARBA00022448"/>
    </source>
</evidence>
<name>A0A7K7ACZ8_9AVES</name>
<dbReference type="GO" id="GO:0031965">
    <property type="term" value="C:nuclear membrane"/>
    <property type="evidence" value="ECO:0007669"/>
    <property type="project" value="TreeGrafter"/>
</dbReference>
<feature type="domain" description="PH" evidence="16">
    <location>
        <begin position="53"/>
        <end position="148"/>
    </location>
</feature>
<dbReference type="SMART" id="SM00233">
    <property type="entry name" value="PH"/>
    <property type="match status" value="1"/>
</dbReference>
<feature type="compositionally biased region" description="Low complexity" evidence="15">
    <location>
        <begin position="9"/>
        <end position="24"/>
    </location>
</feature>
<evidence type="ECO:0000256" key="10">
    <source>
        <dbReference type="ARBA" id="ARBA00023055"/>
    </source>
</evidence>
<dbReference type="Pfam" id="PF01237">
    <property type="entry name" value="Oxysterol_BP"/>
    <property type="match status" value="1"/>
</dbReference>
<dbReference type="InterPro" id="IPR011993">
    <property type="entry name" value="PH-like_dom_sf"/>
</dbReference>
<evidence type="ECO:0000256" key="4">
    <source>
        <dbReference type="ARBA" id="ARBA00008842"/>
    </source>
</evidence>
<protein>
    <recommendedName>
        <fullName evidence="14">Oxysterol-binding protein</fullName>
    </recommendedName>
</protein>
<dbReference type="Gene3D" id="2.40.160.120">
    <property type="match status" value="1"/>
</dbReference>
<dbReference type="PANTHER" id="PTHR10972">
    <property type="entry name" value="OXYSTEROL-BINDING PROTEIN-RELATED"/>
    <property type="match status" value="1"/>
</dbReference>
<keyword evidence="7" id="KW-0963">Cytoplasm</keyword>
<sequence length="685" mass="75770">MGSHEKDPASPGRAPSRSSSTVSSKPGIVQQQGSESWELVEEPRARGSPGPQPERHEGYLLKKRKWPLKGWHKRYFVLEKGVLKYGTTRQDVLKGKLHGSIDVRHAVMSVNKKAQRVDLDTEENIYHLKIKSPELFSSWVSSLCSHHQGERPEPLAGPGAGSAGRPPAATQGSWTRILPSGSAPALSAFSSSRDEVAAWLKDSEGLERCSAELCECQAKLRELYSMLQSLEALHRIPSAPLISSSQPMERPKKGRRSTKIWCTQSFAKDDTIGRVGRLHGSVPNLSRYLEPCASLPPQYGQLQRSFWSLAQQGPGRARGAGAFPGMCWACREWLRCSSRFIPPSLQGMEPRHSLRRFHSLSVSSDTTLDSFASLHPEEPDALPDKGREQQLSNRSIVSLADSHTEFFDACEVFLSASSSENEASDDESCVSEATNSISEDTAAAACFHTGSGRSGEAALVPLQLPGPGAPRRSCLPAPPAHAGDVSLWNILRNNIGKDLSKVSMPVQLNEPLNTLQRLCEELEYSALLDRASRCADPCQRLVYVAAFAVSAYASTYYRAGCKPFNPVLGETYECVRPDRGFRFVSEQVCHHPPVSACHAESDNFVFWQDMKWKNKFWGRSLEIVPMGTVNVRLPRCGDHFEWNKVTTCIHNVLSGPRWIEHYGEVLIRNTRDAALHCKLTFCKVG</sequence>
<dbReference type="InterPro" id="IPR001849">
    <property type="entry name" value="PH_domain"/>
</dbReference>
<keyword evidence="6" id="KW-1003">Cell membrane</keyword>
<dbReference type="SUPFAM" id="SSF50729">
    <property type="entry name" value="PH domain-like"/>
    <property type="match status" value="1"/>
</dbReference>
<keyword evidence="12" id="KW-0472">Membrane</keyword>
<dbReference type="GO" id="GO:0097038">
    <property type="term" value="C:perinuclear endoplasmic reticulum"/>
    <property type="evidence" value="ECO:0007669"/>
    <property type="project" value="TreeGrafter"/>
</dbReference>
<evidence type="ECO:0000256" key="11">
    <source>
        <dbReference type="ARBA" id="ARBA00023121"/>
    </source>
</evidence>
<evidence type="ECO:0000256" key="15">
    <source>
        <dbReference type="SAM" id="MobiDB-lite"/>
    </source>
</evidence>
<keyword evidence="10 14" id="KW-0445">Lipid transport</keyword>
<dbReference type="AlphaFoldDB" id="A0A7K7ACZ8"/>
<dbReference type="GO" id="GO:0005789">
    <property type="term" value="C:endoplasmic reticulum membrane"/>
    <property type="evidence" value="ECO:0007669"/>
    <property type="project" value="UniProtKB-SubCell"/>
</dbReference>
<accession>A0A7K7ACZ8</accession>
<dbReference type="InterPro" id="IPR041680">
    <property type="entry name" value="PH_8"/>
</dbReference>